<sequence length="93" mass="9800">MGKKAKTAKKGKAKAKVTTTSQSSLVIGSGKAGHTLASAGDVAKQLGIDSKRFRAYLRSSAGVGNDGKYTRYRIDLDSREGKDLVKAAKAHFS</sequence>
<name>A0A0F8X1L9_9ZZZZ</name>
<dbReference type="AlphaFoldDB" id="A0A0F8X1L9"/>
<reference evidence="1" key="1">
    <citation type="journal article" date="2015" name="Nature">
        <title>Complex archaea that bridge the gap between prokaryotes and eukaryotes.</title>
        <authorList>
            <person name="Spang A."/>
            <person name="Saw J.H."/>
            <person name="Jorgensen S.L."/>
            <person name="Zaremba-Niedzwiedzka K."/>
            <person name="Martijn J."/>
            <person name="Lind A.E."/>
            <person name="van Eijk R."/>
            <person name="Schleper C."/>
            <person name="Guy L."/>
            <person name="Ettema T.J."/>
        </authorList>
    </citation>
    <scope>NUCLEOTIDE SEQUENCE</scope>
</reference>
<evidence type="ECO:0000313" key="1">
    <source>
        <dbReference type="EMBL" id="KKK62813.1"/>
    </source>
</evidence>
<gene>
    <name evidence="1" type="ORF">LCGC14_3000570</name>
</gene>
<protein>
    <submittedName>
        <fullName evidence="1">Uncharacterized protein</fullName>
    </submittedName>
</protein>
<feature type="non-terminal residue" evidence="1">
    <location>
        <position position="1"/>
    </location>
</feature>
<accession>A0A0F8X1L9</accession>
<proteinExistence type="predicted"/>
<dbReference type="EMBL" id="LAZR01061816">
    <property type="protein sequence ID" value="KKK62813.1"/>
    <property type="molecule type" value="Genomic_DNA"/>
</dbReference>
<organism evidence="1">
    <name type="scientific">marine sediment metagenome</name>
    <dbReference type="NCBI Taxonomy" id="412755"/>
    <lineage>
        <taxon>unclassified sequences</taxon>
        <taxon>metagenomes</taxon>
        <taxon>ecological metagenomes</taxon>
    </lineage>
</organism>
<comment type="caution">
    <text evidence="1">The sequence shown here is derived from an EMBL/GenBank/DDBJ whole genome shotgun (WGS) entry which is preliminary data.</text>
</comment>